<dbReference type="Bgee" id="ENSCHIG00000022870">
    <property type="expression patterns" value="Expressed in thymus and 2 other cell types or tissues"/>
</dbReference>
<dbReference type="OrthoDB" id="8935730at2759"/>
<evidence type="ECO:0000259" key="4">
    <source>
        <dbReference type="PROSITE" id="PS50041"/>
    </source>
</evidence>
<feature type="domain" description="C-type lectin" evidence="4">
    <location>
        <begin position="88"/>
        <end position="192"/>
    </location>
</feature>
<dbReference type="Pfam" id="PF00059">
    <property type="entry name" value="Lectin_C"/>
    <property type="match status" value="1"/>
</dbReference>
<dbReference type="AlphaFoldDB" id="A0A452FQJ3"/>
<reference evidence="5 6" key="1">
    <citation type="submission" date="2016-04" db="EMBL/GenBank/DDBJ databases">
        <title>Polished mammalian reference genomes with single-molecule sequencing and chromosome conformation capture applied to the Capra hircus genome.</title>
        <authorList>
            <person name="Bickhart D.M."/>
            <person name="Koren S."/>
            <person name="Rosen B."/>
            <person name="Hastie A."/>
            <person name="Liachko I."/>
            <person name="Sullivan S.T."/>
            <person name="Burton J."/>
            <person name="Sayre B.L."/>
            <person name="Huson H.J."/>
            <person name="Lee J."/>
            <person name="Lam E."/>
            <person name="Kelley C.M."/>
            <person name="Hutchison J.L."/>
            <person name="Zhou Y."/>
            <person name="Sun J."/>
            <person name="Crisa A."/>
            <person name="Schwartz J.C."/>
            <person name="Hammond J.A."/>
            <person name="Schroeder S.G."/>
            <person name="Liu G.E."/>
            <person name="Dunham M."/>
            <person name="Shendure J."/>
            <person name="Sonstegard T.S."/>
            <person name="Phillippy A.M."/>
            <person name="Van Tassell C.P."/>
            <person name="Smith T.P."/>
        </authorList>
    </citation>
    <scope>NUCLEOTIDE SEQUENCE [LARGE SCALE GENOMIC DNA]</scope>
</reference>
<dbReference type="Gene3D" id="3.10.100.10">
    <property type="entry name" value="Mannose-Binding Protein A, subunit A"/>
    <property type="match status" value="1"/>
</dbReference>
<reference evidence="5" key="2">
    <citation type="submission" date="2025-08" db="UniProtKB">
        <authorList>
            <consortium name="Ensembl"/>
        </authorList>
    </citation>
    <scope>IDENTIFICATION</scope>
</reference>
<proteinExistence type="predicted"/>
<dbReference type="OMA" id="KKMLIMS"/>
<name>A0A452FQJ3_CAPHI</name>
<protein>
    <recommendedName>
        <fullName evidence="4">C-type lectin domain-containing protein</fullName>
    </recommendedName>
</protein>
<dbReference type="GeneTree" id="ENSGT00940000164437"/>
<evidence type="ECO:0000313" key="5">
    <source>
        <dbReference type="Ensembl" id="ENSCHIP00000026588.1"/>
    </source>
</evidence>
<dbReference type="InterPro" id="IPR033992">
    <property type="entry name" value="NKR-like_CTLD"/>
</dbReference>
<dbReference type="KEGG" id="chx:102188293"/>
<accession>A0A452FQJ3</accession>
<dbReference type="RefSeq" id="XP_005680916.1">
    <property type="nucleotide sequence ID" value="XM_005680859.1"/>
</dbReference>
<keyword evidence="6" id="KW-1185">Reference proteome</keyword>
<dbReference type="InterPro" id="IPR001304">
    <property type="entry name" value="C-type_lectin-like"/>
</dbReference>
<dbReference type="EMBL" id="LWLT01000005">
    <property type="status" value="NOT_ANNOTATED_CDS"/>
    <property type="molecule type" value="Genomic_DNA"/>
</dbReference>
<keyword evidence="3" id="KW-1133">Transmembrane helix</keyword>
<dbReference type="InterPro" id="IPR050828">
    <property type="entry name" value="C-type_lectin/matrix_domain"/>
</dbReference>
<dbReference type="Proteomes" id="UP000291000">
    <property type="component" value="Chromosome 5"/>
</dbReference>
<dbReference type="GO" id="GO:0005886">
    <property type="term" value="C:plasma membrane"/>
    <property type="evidence" value="ECO:0007669"/>
    <property type="project" value="UniProtKB-SubCell"/>
</dbReference>
<evidence type="ECO:0000313" key="6">
    <source>
        <dbReference type="Proteomes" id="UP000291000"/>
    </source>
</evidence>
<organism evidence="5 6">
    <name type="scientific">Capra hircus</name>
    <name type="common">Goat</name>
    <dbReference type="NCBI Taxonomy" id="9925"/>
    <lineage>
        <taxon>Eukaryota</taxon>
        <taxon>Metazoa</taxon>
        <taxon>Chordata</taxon>
        <taxon>Craniata</taxon>
        <taxon>Vertebrata</taxon>
        <taxon>Euteleostomi</taxon>
        <taxon>Mammalia</taxon>
        <taxon>Eutheria</taxon>
        <taxon>Laurasiatheria</taxon>
        <taxon>Artiodactyla</taxon>
        <taxon>Ruminantia</taxon>
        <taxon>Pecora</taxon>
        <taxon>Bovidae</taxon>
        <taxon>Caprinae</taxon>
        <taxon>Capra</taxon>
    </lineage>
</organism>
<comment type="subcellular location">
    <subcellularLocation>
        <location evidence="1">Cell membrane</location>
        <topology evidence="1">Single-pass type II membrane protein</topology>
    </subcellularLocation>
</comment>
<dbReference type="SUPFAM" id="SSF56436">
    <property type="entry name" value="C-type lectin-like"/>
    <property type="match status" value="1"/>
</dbReference>
<dbReference type="PROSITE" id="PS50041">
    <property type="entry name" value="C_TYPE_LECTIN_2"/>
    <property type="match status" value="1"/>
</dbReference>
<evidence type="ECO:0000256" key="1">
    <source>
        <dbReference type="ARBA" id="ARBA00004401"/>
    </source>
</evidence>
<dbReference type="InterPro" id="IPR016187">
    <property type="entry name" value="CTDL_fold"/>
</dbReference>
<gene>
    <name evidence="5" type="primary">LOC102188293</name>
</gene>
<dbReference type="GO" id="GO:0030246">
    <property type="term" value="F:carbohydrate binding"/>
    <property type="evidence" value="ECO:0007669"/>
    <property type="project" value="UniProtKB-KW"/>
</dbReference>
<dbReference type="InterPro" id="IPR016186">
    <property type="entry name" value="C-type_lectin-like/link_sf"/>
</dbReference>
<evidence type="ECO:0000256" key="2">
    <source>
        <dbReference type="ARBA" id="ARBA00022734"/>
    </source>
</evidence>
<dbReference type="PANTHER" id="PTHR45710">
    <property type="entry name" value="C-TYPE LECTIN DOMAIN-CONTAINING PROTEIN 180"/>
    <property type="match status" value="1"/>
</dbReference>
<sequence length="198" mass="22360">MTVKEPTPRASEMESERIENRKVVEQRIKRPGIVTKKMLIMSSMICGGIAFLLWAVLGFPQKSKNPVIFNNKTCSEDAIICPQSWNQINNNCFFQSEREKTWMDGQTKCTAHSGSLAIFNSKNEVESLMPYLGPSCYWIGLKMDSKSKLWIWTNGDVFSNWFSIDGSGECACMFQKGISSGNCSDARKYTCSRKGFCP</sequence>
<dbReference type="PANTHER" id="PTHR45710:SF20">
    <property type="entry name" value="C-TYPE LECTIN DOMAIN FAMILY 2, MEMBER M"/>
    <property type="match status" value="1"/>
</dbReference>
<keyword evidence="2" id="KW-0430">Lectin</keyword>
<dbReference type="CDD" id="cd03593">
    <property type="entry name" value="CLECT_NK_receptors_like"/>
    <property type="match status" value="1"/>
</dbReference>
<keyword evidence="3" id="KW-0812">Transmembrane</keyword>
<dbReference type="Ensembl" id="ENSCHIT00000034453.1">
    <property type="protein sequence ID" value="ENSCHIP00000026588.1"/>
    <property type="gene ID" value="ENSCHIG00000022870.1"/>
</dbReference>
<feature type="transmembrane region" description="Helical" evidence="3">
    <location>
        <begin position="38"/>
        <end position="57"/>
    </location>
</feature>
<reference evidence="5" key="3">
    <citation type="submission" date="2025-09" db="UniProtKB">
        <authorList>
            <consortium name="Ensembl"/>
        </authorList>
    </citation>
    <scope>IDENTIFICATION</scope>
</reference>
<dbReference type="SMART" id="SM00034">
    <property type="entry name" value="CLECT"/>
    <property type="match status" value="1"/>
</dbReference>
<evidence type="ECO:0000256" key="3">
    <source>
        <dbReference type="SAM" id="Phobius"/>
    </source>
</evidence>
<dbReference type="GeneID" id="102188293"/>
<keyword evidence="3" id="KW-0472">Membrane</keyword>